<gene>
    <name evidence="1" type="ORF">STAFG_3329</name>
</gene>
<reference evidence="1 2" key="1">
    <citation type="submission" date="2013-02" db="EMBL/GenBank/DDBJ databases">
        <title>Draft Genome Sequence of Streptomyces afghaniensis, Which Produces Compounds of the Julimycin B-Complex.</title>
        <authorList>
            <person name="Gruening B.A."/>
            <person name="Praeg A."/>
            <person name="Erxleben A."/>
            <person name="Guenther S."/>
            <person name="Fiedler H.-P."/>
            <person name="Goodfellow M."/>
            <person name="Mueller M."/>
        </authorList>
    </citation>
    <scope>NUCLEOTIDE SEQUENCE [LARGE SCALE GENOMIC DNA]</scope>
    <source>
        <strain evidence="1 2">772</strain>
    </source>
</reference>
<organism evidence="1 2">
    <name type="scientific">Streptomyces afghaniensis 772</name>
    <dbReference type="NCBI Taxonomy" id="1283301"/>
    <lineage>
        <taxon>Bacteria</taxon>
        <taxon>Bacillati</taxon>
        <taxon>Actinomycetota</taxon>
        <taxon>Actinomycetes</taxon>
        <taxon>Kitasatosporales</taxon>
        <taxon>Streptomycetaceae</taxon>
        <taxon>Streptomyces</taxon>
    </lineage>
</organism>
<sequence length="30" mass="3323">MAFRSDMSFLLELEKLVAAARVDELLPSGI</sequence>
<evidence type="ECO:0000313" key="2">
    <source>
        <dbReference type="Proteomes" id="UP000015001"/>
    </source>
</evidence>
<dbReference type="Proteomes" id="UP000015001">
    <property type="component" value="Unassembled WGS sequence"/>
</dbReference>
<evidence type="ECO:0000313" key="1">
    <source>
        <dbReference type="EMBL" id="EPJ39621.1"/>
    </source>
</evidence>
<accession>S4MSH5</accession>
<dbReference type="AlphaFoldDB" id="S4MSH5"/>
<comment type="caution">
    <text evidence="1">The sequence shown here is derived from an EMBL/GenBank/DDBJ whole genome shotgun (WGS) entry which is preliminary data.</text>
</comment>
<keyword evidence="2" id="KW-1185">Reference proteome</keyword>
<dbReference type="HOGENOM" id="CLU_3405647_0_0_11"/>
<name>S4MSH5_9ACTN</name>
<dbReference type="EMBL" id="AOPY01001412">
    <property type="protein sequence ID" value="EPJ39621.1"/>
    <property type="molecule type" value="Genomic_DNA"/>
</dbReference>
<protein>
    <submittedName>
        <fullName evidence="1">Uncharacterized protein</fullName>
    </submittedName>
</protein>
<proteinExistence type="predicted"/>